<keyword evidence="2" id="KW-1185">Reference proteome</keyword>
<evidence type="ECO:0000313" key="1">
    <source>
        <dbReference type="EMBL" id="QEE16514.1"/>
    </source>
</evidence>
<dbReference type="KEGG" id="psyt:DSAG12_02344"/>
<accession>A0A5B9DBK1</accession>
<reference evidence="1 2" key="2">
    <citation type="journal article" date="2024" name="Int. J. Syst. Evol. Microbiol.">
        <title>Promethearchaeum syntrophicum gen. nov., sp. nov., an anaerobic, obligately syntrophic archaeon, the first isolate of the lineage 'Asgard' archaea, and proposal of the new archaeal phylum Promethearchaeota phyl. nov. and kingdom Promethearchaeati regn. nov.</title>
        <authorList>
            <person name="Imachi H."/>
            <person name="Nobu M.K."/>
            <person name="Kato S."/>
            <person name="Takaki Y."/>
            <person name="Miyazaki M."/>
            <person name="Miyata M."/>
            <person name="Ogawara M."/>
            <person name="Saito Y."/>
            <person name="Sakai S."/>
            <person name="Tahara Y.O."/>
            <person name="Takano Y."/>
            <person name="Tasumi E."/>
            <person name="Uematsu K."/>
            <person name="Yoshimura T."/>
            <person name="Itoh T."/>
            <person name="Ohkuma M."/>
            <person name="Takai K."/>
        </authorList>
    </citation>
    <scope>NUCLEOTIDE SEQUENCE [LARGE SCALE GENOMIC DNA]</scope>
    <source>
        <strain evidence="1 2">MK-D1</strain>
    </source>
</reference>
<dbReference type="InterPro" id="IPR011991">
    <property type="entry name" value="ArsR-like_HTH"/>
</dbReference>
<dbReference type="CDD" id="cd00090">
    <property type="entry name" value="HTH_ARSR"/>
    <property type="match status" value="1"/>
</dbReference>
<dbReference type="EMBL" id="CP042905">
    <property type="protein sequence ID" value="QEE16514.1"/>
    <property type="molecule type" value="Genomic_DNA"/>
</dbReference>
<organism evidence="1 2">
    <name type="scientific">Promethearchaeum syntrophicum</name>
    <dbReference type="NCBI Taxonomy" id="2594042"/>
    <lineage>
        <taxon>Archaea</taxon>
        <taxon>Promethearchaeati</taxon>
        <taxon>Promethearchaeota</taxon>
        <taxon>Promethearchaeia</taxon>
        <taxon>Promethearchaeales</taxon>
        <taxon>Promethearchaeaceae</taxon>
        <taxon>Promethearchaeum</taxon>
    </lineage>
</organism>
<dbReference type="InterPro" id="IPR036390">
    <property type="entry name" value="WH_DNA-bd_sf"/>
</dbReference>
<dbReference type="RefSeq" id="WP_369019649.1">
    <property type="nucleotide sequence ID" value="NZ_CP042905.2"/>
</dbReference>
<name>A0A5B9DBK1_9ARCH</name>
<sequence length="335" mass="39405">MVQIKTIKLNKIKKQTKSIQNMEEKGEFEKKMLNFDIDQIKSEIIYFLLLRDEKTTFEIAKYLGKYPIINFFRILKVVKNLENNGWIKSKVISYRKHYSVIDKKTFQNKLDSIISKSSDKTQEQKESCYSLLDIVKKYERTKKKKKKEKKEDLKENQIQDFKIPEHTPDFIKNFINKISKISNLNPFKSEINIVVMLKTKNIAFSLNSLEIEMKDQKQTLYGGIIFCSIESKEFSLELFKEIHTYNSNGLKFMYKLETKGYMENKVRGLSDFSFEDQILNQEQKGIRTNFSLKTTNFSTNGVVETALYSESPLIIGSIWAENDNFLTILRKNISV</sequence>
<dbReference type="SUPFAM" id="SSF46785">
    <property type="entry name" value="Winged helix' DNA-binding domain"/>
    <property type="match status" value="1"/>
</dbReference>
<proteinExistence type="predicted"/>
<dbReference type="GeneID" id="41330332"/>
<dbReference type="Proteomes" id="UP000321408">
    <property type="component" value="Chromosome"/>
</dbReference>
<reference evidence="1 2" key="1">
    <citation type="journal article" date="2020" name="Nature">
        <title>Isolation of an archaeon at the prokaryote-eukaryote interface.</title>
        <authorList>
            <person name="Imachi H."/>
            <person name="Nobu M.K."/>
            <person name="Nakahara N."/>
            <person name="Morono Y."/>
            <person name="Ogawara M."/>
            <person name="Takaki Y."/>
            <person name="Takano Y."/>
            <person name="Uematsu K."/>
            <person name="Ikuta T."/>
            <person name="Ito M."/>
            <person name="Matsui Y."/>
            <person name="Miyazaki M."/>
            <person name="Murata K."/>
            <person name="Saito Y."/>
            <person name="Sakai S."/>
            <person name="Song C."/>
            <person name="Tasumi E."/>
            <person name="Yamanaka Y."/>
            <person name="Yamaguchi T."/>
            <person name="Kamagata Y."/>
            <person name="Tamaki H."/>
            <person name="Takai K."/>
        </authorList>
    </citation>
    <scope>NUCLEOTIDE SEQUENCE [LARGE SCALE GENOMIC DNA]</scope>
    <source>
        <strain evidence="1 2">MK-D1</strain>
    </source>
</reference>
<evidence type="ECO:0000313" key="2">
    <source>
        <dbReference type="Proteomes" id="UP000321408"/>
    </source>
</evidence>
<gene>
    <name evidence="1" type="ORF">DSAG12_02344</name>
</gene>
<dbReference type="AlphaFoldDB" id="A0A5B9DBK1"/>
<protein>
    <submittedName>
        <fullName evidence="1">Winged helix-turn-helix domain-containing protein</fullName>
    </submittedName>
</protein>